<dbReference type="WBParaSite" id="PS1159_v2.g6660.t1">
    <property type="protein sequence ID" value="PS1159_v2.g6660.t1"/>
    <property type="gene ID" value="PS1159_v2.g6660"/>
</dbReference>
<evidence type="ECO:0000313" key="1">
    <source>
        <dbReference type="Proteomes" id="UP000887580"/>
    </source>
</evidence>
<sequence length="530" mass="61118">MVLLLAVIALIAAYFLNFKVVILLCVLGIGYYLYLRHRCNYFATRNIPQPPVTSYFLGNLYDLEKDGAQMDRLREWDTKYGKIFGIMEGSHRVIVTSDVNILHEVFIKQFPTFQSRKIHATFVIDQKSDPRLNLFLAEGKKWKRLRGLITSALTVKKIKQIDPIIKQATHELLDYVRGNRVEHNLNIQPTLLDASFAVIARSVLGIHEKMGESKYIGEVLEALSMKETSKSWIKSFFAGTYEFRIVTRFLHFLTLLTSIGAILRLRSKCEQMIIIRERETSEDKEKRQQDFIDFLRESQEEIDTTGDSNLMLREPKKLTREEVIGTALLFLIAGGDTTSNLTGFCLYELAKHPEYQYMILQEIKDCIENEDDINYTSIKELSFLDRFTKEVSRMHPVGFPVLARRAVETTILPHPNGGTFEIEKGVCIFANAPVIHMDKEIWGEDAGKFDPDRFLPENSKDRHPMALLTFGAGPRICPGKNLAVYEVKHFIVYLLREFKIEMNNETKLNEITRTLLCPETMNLSFIPWNL</sequence>
<accession>A0AC35GMD6</accession>
<evidence type="ECO:0000313" key="2">
    <source>
        <dbReference type="WBParaSite" id="PS1159_v2.g6660.t1"/>
    </source>
</evidence>
<reference evidence="2" key="1">
    <citation type="submission" date="2022-11" db="UniProtKB">
        <authorList>
            <consortium name="WormBaseParasite"/>
        </authorList>
    </citation>
    <scope>IDENTIFICATION</scope>
</reference>
<proteinExistence type="predicted"/>
<protein>
    <submittedName>
        <fullName evidence="2">Cytochrome P450</fullName>
    </submittedName>
</protein>
<organism evidence="1 2">
    <name type="scientific">Panagrolaimus sp. PS1159</name>
    <dbReference type="NCBI Taxonomy" id="55785"/>
    <lineage>
        <taxon>Eukaryota</taxon>
        <taxon>Metazoa</taxon>
        <taxon>Ecdysozoa</taxon>
        <taxon>Nematoda</taxon>
        <taxon>Chromadorea</taxon>
        <taxon>Rhabditida</taxon>
        <taxon>Tylenchina</taxon>
        <taxon>Panagrolaimomorpha</taxon>
        <taxon>Panagrolaimoidea</taxon>
        <taxon>Panagrolaimidae</taxon>
        <taxon>Panagrolaimus</taxon>
    </lineage>
</organism>
<name>A0AC35GMD6_9BILA</name>
<dbReference type="Proteomes" id="UP000887580">
    <property type="component" value="Unplaced"/>
</dbReference>